<evidence type="ECO:0000313" key="2">
    <source>
        <dbReference type="EMBL" id="MBW3082297.1"/>
    </source>
</evidence>
<feature type="transmembrane region" description="Helical" evidence="1">
    <location>
        <begin position="53"/>
        <end position="73"/>
    </location>
</feature>
<dbReference type="RefSeq" id="WP_219080289.1">
    <property type="nucleotide sequence ID" value="NZ_JAHBBD010000004.1"/>
</dbReference>
<proteinExistence type="predicted"/>
<organism evidence="2 3">
    <name type="scientific">Bifidobacterium phasiani</name>
    <dbReference type="NCBI Taxonomy" id="2834431"/>
    <lineage>
        <taxon>Bacteria</taxon>
        <taxon>Bacillati</taxon>
        <taxon>Actinomycetota</taxon>
        <taxon>Actinomycetes</taxon>
        <taxon>Bifidobacteriales</taxon>
        <taxon>Bifidobacteriaceae</taxon>
        <taxon>Bifidobacterium</taxon>
    </lineage>
</organism>
<sequence length="221" mass="23973">MRAWARFRQMLHARNELRLLVAAIYAVMVWQYYQTGQDLTVFMGMFRPSNDPGVPPLAYNIFPLAFMAAGLALPMDQPLEYLASPDYLVYVRRPRTAAHFLRYLAITAAYCCAFTAIQLAVAIRVASFADPVRLAASALCAGWTLLVLSLLVGAGYLAGNRAFGYFMAVVAYAAPVSVPAATAWLVGTGAGSVPNWVPALAVAGVAAAAFDLCRFRRLEII</sequence>
<feature type="transmembrane region" description="Helical" evidence="1">
    <location>
        <begin position="100"/>
        <end position="123"/>
    </location>
</feature>
<protein>
    <recommendedName>
        <fullName evidence="4">ABC-2 family transporter protein</fullName>
    </recommendedName>
</protein>
<feature type="transmembrane region" description="Helical" evidence="1">
    <location>
        <begin position="193"/>
        <end position="213"/>
    </location>
</feature>
<gene>
    <name evidence="2" type="ORF">KIH73_02705</name>
</gene>
<feature type="transmembrane region" description="Helical" evidence="1">
    <location>
        <begin position="165"/>
        <end position="187"/>
    </location>
</feature>
<evidence type="ECO:0008006" key="4">
    <source>
        <dbReference type="Google" id="ProtNLM"/>
    </source>
</evidence>
<keyword evidence="1" id="KW-0472">Membrane</keyword>
<evidence type="ECO:0000256" key="1">
    <source>
        <dbReference type="SAM" id="Phobius"/>
    </source>
</evidence>
<comment type="caution">
    <text evidence="2">The sequence shown here is derived from an EMBL/GenBank/DDBJ whole genome shotgun (WGS) entry which is preliminary data.</text>
</comment>
<reference evidence="2 3" key="1">
    <citation type="submission" date="2021-05" db="EMBL/GenBank/DDBJ databases">
        <title>Phylogenetic classification of ten novel species belonging to the genus Bifidobacterium comprising B. colchicus sp. nov., B. abeli sp. nov., B. bicoloris sp. nov., B. guerezis sp. nov., B. rosaliae sp. nov., B. santillanensis sp. nov., B. argentati sp. nov., B. amazzoni sp. nov., B. pluviali sp. nov., and B. pinnaculum sp. nov.</title>
        <authorList>
            <person name="Lugli G.A."/>
            <person name="Ruiz Garcia L."/>
            <person name="Margolles A."/>
            <person name="Ventura M."/>
        </authorList>
    </citation>
    <scope>NUCLEOTIDE SEQUENCE [LARGE SCALE GENOMIC DNA]</scope>
    <source>
        <strain evidence="2 3">6T3</strain>
    </source>
</reference>
<keyword evidence="3" id="KW-1185">Reference proteome</keyword>
<name>A0ABS6W7H3_9BIFI</name>
<keyword evidence="1" id="KW-1133">Transmembrane helix</keyword>
<dbReference type="EMBL" id="JAHBBD010000004">
    <property type="protein sequence ID" value="MBW3082297.1"/>
    <property type="molecule type" value="Genomic_DNA"/>
</dbReference>
<evidence type="ECO:0000313" key="3">
    <source>
        <dbReference type="Proteomes" id="UP000812844"/>
    </source>
</evidence>
<keyword evidence="1" id="KW-0812">Transmembrane</keyword>
<feature type="transmembrane region" description="Helical" evidence="1">
    <location>
        <begin position="16"/>
        <end position="33"/>
    </location>
</feature>
<dbReference type="Proteomes" id="UP000812844">
    <property type="component" value="Unassembled WGS sequence"/>
</dbReference>
<feature type="transmembrane region" description="Helical" evidence="1">
    <location>
        <begin position="135"/>
        <end position="158"/>
    </location>
</feature>
<accession>A0ABS6W7H3</accession>